<dbReference type="InterPro" id="IPR004000">
    <property type="entry name" value="Actin"/>
</dbReference>
<protein>
    <recommendedName>
        <fullName evidence="7">Actin-like protein 6A</fullName>
    </recommendedName>
</protein>
<organism evidence="5 6">
    <name type="scientific">Parthenolecanium corni</name>
    <dbReference type="NCBI Taxonomy" id="536013"/>
    <lineage>
        <taxon>Eukaryota</taxon>
        <taxon>Metazoa</taxon>
        <taxon>Ecdysozoa</taxon>
        <taxon>Arthropoda</taxon>
        <taxon>Hexapoda</taxon>
        <taxon>Insecta</taxon>
        <taxon>Pterygota</taxon>
        <taxon>Neoptera</taxon>
        <taxon>Paraneoptera</taxon>
        <taxon>Hemiptera</taxon>
        <taxon>Sternorrhyncha</taxon>
        <taxon>Coccoidea</taxon>
        <taxon>Coccidae</taxon>
        <taxon>Parthenolecanium</taxon>
    </lineage>
</organism>
<sequence>MNTGTLYGGDDIGALVFDVGSQSLRVGYAQEDTPKAEIPAVVGVVEDGNQTVDVNSGALDDAKNGNNINGETKYYIDTNVLCVPRKGMKVVSYMKDGMIEDWDLFEKVLDYAYDKCIQSESKYHPVLMSESPSNLRSKREKLLELMFEKYNVPAFFLVKNAVLSAFANGRVTALVVDSGATHTSAIPVHDGYVLSNAIVKSPLGGDYVTMQCRQYLQENDIEITPHYMIAGKDSVKEKEKPSWVKKNNLPEVTQSWHNYMVKKVIQDFQQSVLQVSETPYDEKTVSALPTSHYEFPNGYHQDFGSERFKIPEVLFDPNVGLGGSMLGVGHIVTTSVGMCDVDIRPSLYNSVVVTGGNSFLQGFPERLNRDLSVRIPGSMRLKIISANGSAERRFGAWVGGSILASIGTFQQMWISSQEYKESGKSQIDRKCP</sequence>
<dbReference type="FunFam" id="3.90.640.10:FF:000009">
    <property type="entry name" value="Actin-like 6A, isoform CRA_a"/>
    <property type="match status" value="1"/>
</dbReference>
<evidence type="ECO:0000256" key="4">
    <source>
        <dbReference type="ARBA" id="ARBA00038483"/>
    </source>
</evidence>
<accession>A0AAN9TSC1</accession>
<dbReference type="CDD" id="cd13395">
    <property type="entry name" value="ASKHA_NBD_Arp4_ACTL6-like"/>
    <property type="match status" value="1"/>
</dbReference>
<dbReference type="InterPro" id="IPR043129">
    <property type="entry name" value="ATPase_NBD"/>
</dbReference>
<dbReference type="Proteomes" id="UP001367676">
    <property type="component" value="Unassembled WGS sequence"/>
</dbReference>
<comment type="caution">
    <text evidence="5">The sequence shown here is derived from an EMBL/GenBank/DDBJ whole genome shotgun (WGS) entry which is preliminary data.</text>
</comment>
<dbReference type="Pfam" id="PF00022">
    <property type="entry name" value="Actin"/>
    <property type="match status" value="1"/>
</dbReference>
<dbReference type="PANTHER" id="PTHR11937">
    <property type="entry name" value="ACTIN"/>
    <property type="match status" value="1"/>
</dbReference>
<name>A0AAN9TSC1_9HEMI</name>
<dbReference type="GO" id="GO:0005856">
    <property type="term" value="C:cytoskeleton"/>
    <property type="evidence" value="ECO:0007669"/>
    <property type="project" value="UniProtKB-SubCell"/>
</dbReference>
<dbReference type="Gene3D" id="3.30.420.40">
    <property type="match status" value="2"/>
</dbReference>
<keyword evidence="2" id="KW-0963">Cytoplasm</keyword>
<comment type="similarity">
    <text evidence="4">Belongs to the actin family. ARP1 subfamily.</text>
</comment>
<dbReference type="FunFam" id="3.30.420.40:FF:000375">
    <property type="entry name" value="Actin-related protein 8"/>
    <property type="match status" value="1"/>
</dbReference>
<evidence type="ECO:0000313" key="5">
    <source>
        <dbReference type="EMBL" id="KAK7603341.1"/>
    </source>
</evidence>
<keyword evidence="6" id="KW-1185">Reference proteome</keyword>
<evidence type="ECO:0008006" key="7">
    <source>
        <dbReference type="Google" id="ProtNLM"/>
    </source>
</evidence>
<keyword evidence="3" id="KW-0206">Cytoskeleton</keyword>
<dbReference type="Gene3D" id="2.30.36.70">
    <property type="entry name" value="Actin, Chain A, domain 2"/>
    <property type="match status" value="1"/>
</dbReference>
<proteinExistence type="inferred from homology"/>
<evidence type="ECO:0000313" key="6">
    <source>
        <dbReference type="Proteomes" id="UP001367676"/>
    </source>
</evidence>
<dbReference type="AlphaFoldDB" id="A0AAN9TSC1"/>
<evidence type="ECO:0000256" key="2">
    <source>
        <dbReference type="ARBA" id="ARBA00022490"/>
    </source>
</evidence>
<evidence type="ECO:0000256" key="1">
    <source>
        <dbReference type="ARBA" id="ARBA00004245"/>
    </source>
</evidence>
<gene>
    <name evidence="5" type="ORF">V9T40_003340</name>
</gene>
<dbReference type="PRINTS" id="PR00190">
    <property type="entry name" value="ACTIN"/>
</dbReference>
<comment type="subcellular location">
    <subcellularLocation>
        <location evidence="1">Cytoplasm</location>
        <location evidence="1">Cytoskeleton</location>
    </subcellularLocation>
</comment>
<evidence type="ECO:0000256" key="3">
    <source>
        <dbReference type="ARBA" id="ARBA00023212"/>
    </source>
</evidence>
<dbReference type="FunFam" id="3.30.420.40:FF:000188">
    <property type="entry name" value="Actin like 6B"/>
    <property type="match status" value="1"/>
</dbReference>
<dbReference type="Gene3D" id="3.90.640.10">
    <property type="entry name" value="Actin, Chain A, domain 4"/>
    <property type="match status" value="1"/>
</dbReference>
<dbReference type="SMART" id="SM00268">
    <property type="entry name" value="ACTIN"/>
    <property type="match status" value="1"/>
</dbReference>
<dbReference type="SUPFAM" id="SSF53067">
    <property type="entry name" value="Actin-like ATPase domain"/>
    <property type="match status" value="2"/>
</dbReference>
<reference evidence="5 6" key="1">
    <citation type="submission" date="2024-03" db="EMBL/GenBank/DDBJ databases">
        <title>Adaptation during the transition from Ophiocordyceps entomopathogen to insect associate is accompanied by gene loss and intensified selection.</title>
        <authorList>
            <person name="Ward C.M."/>
            <person name="Onetto C.A."/>
            <person name="Borneman A.R."/>
        </authorList>
    </citation>
    <scope>NUCLEOTIDE SEQUENCE [LARGE SCALE GENOMIC DNA]</scope>
    <source>
        <strain evidence="5">AWRI1</strain>
        <tissue evidence="5">Single Adult Female</tissue>
    </source>
</reference>
<dbReference type="EMBL" id="JBBCAQ010000006">
    <property type="protein sequence ID" value="KAK7603341.1"/>
    <property type="molecule type" value="Genomic_DNA"/>
</dbReference>